<dbReference type="GO" id="GO:0016559">
    <property type="term" value="P:peroxisome fission"/>
    <property type="evidence" value="ECO:0007669"/>
    <property type="project" value="InterPro"/>
</dbReference>
<dbReference type="OMA" id="PIEKICW"/>
<evidence type="ECO:0000313" key="5">
    <source>
        <dbReference type="EMBL" id="RLU22718.1"/>
    </source>
</evidence>
<evidence type="ECO:0000256" key="2">
    <source>
        <dbReference type="ARBA" id="ARBA00023140"/>
    </source>
</evidence>
<dbReference type="STRING" id="2015173.A0A026WDW9"/>
<evidence type="ECO:0000313" key="4">
    <source>
        <dbReference type="EMBL" id="EZA53224.1"/>
    </source>
</evidence>
<dbReference type="PANTHER" id="PTHR20990">
    <property type="entry name" value="PEROXISOMAL BIOGENESIS FACTOR 11"/>
    <property type="match status" value="1"/>
</dbReference>
<keyword evidence="2" id="KW-0576">Peroxisome</keyword>
<keyword evidence="6" id="KW-1185">Reference proteome</keyword>
<dbReference type="PANTHER" id="PTHR20990:SF1">
    <property type="entry name" value="PEROXISOMAL MEMBRANE PROTEIN 11C"/>
    <property type="match status" value="1"/>
</dbReference>
<organism evidence="4 6">
    <name type="scientific">Ooceraea biroi</name>
    <name type="common">Clonal raider ant</name>
    <name type="synonym">Cerapachys biroi</name>
    <dbReference type="NCBI Taxonomy" id="2015173"/>
    <lineage>
        <taxon>Eukaryota</taxon>
        <taxon>Metazoa</taxon>
        <taxon>Ecdysozoa</taxon>
        <taxon>Arthropoda</taxon>
        <taxon>Hexapoda</taxon>
        <taxon>Insecta</taxon>
        <taxon>Pterygota</taxon>
        <taxon>Neoptera</taxon>
        <taxon>Endopterygota</taxon>
        <taxon>Hymenoptera</taxon>
        <taxon>Apocrita</taxon>
        <taxon>Aculeata</taxon>
        <taxon>Formicoidea</taxon>
        <taxon>Formicidae</taxon>
        <taxon>Dorylinae</taxon>
        <taxon>Ooceraea</taxon>
    </lineage>
</organism>
<comment type="subcellular location">
    <subcellularLocation>
        <location evidence="3">Peroxisome membrane</location>
    </subcellularLocation>
</comment>
<accession>A0A026WDW9</accession>
<proteinExistence type="predicted"/>
<dbReference type="Pfam" id="PF05648">
    <property type="entry name" value="PEX11"/>
    <property type="match status" value="1"/>
</dbReference>
<protein>
    <submittedName>
        <fullName evidence="4">Peroxisomal membrane protein 11C</fullName>
    </submittedName>
</protein>
<keyword evidence="1" id="KW-0472">Membrane</keyword>
<dbReference type="InterPro" id="IPR008733">
    <property type="entry name" value="PEX11"/>
</dbReference>
<reference evidence="5" key="3">
    <citation type="submission" date="2018-07" db="EMBL/GenBank/DDBJ databases">
        <authorList>
            <person name="Mckenzie S.K."/>
            <person name="Kronauer D.J.C."/>
        </authorList>
    </citation>
    <scope>NUCLEOTIDE SEQUENCE</scope>
    <source>
        <strain evidence="5">Clonal line C1</strain>
    </source>
</reference>
<dbReference type="InterPro" id="IPR026510">
    <property type="entry name" value="PEX11C_met"/>
</dbReference>
<reference evidence="5" key="2">
    <citation type="journal article" date="2018" name="Genome Res.">
        <title>The genomic architecture and molecular evolution of ant odorant receptors.</title>
        <authorList>
            <person name="McKenzie S.K."/>
            <person name="Kronauer D.J.C."/>
        </authorList>
    </citation>
    <scope>NUCLEOTIDE SEQUENCE [LARGE SCALE GENOMIC DNA]</scope>
    <source>
        <strain evidence="5">Clonal line C1</strain>
    </source>
</reference>
<dbReference type="AlphaFoldDB" id="A0A026WDW9"/>
<gene>
    <name evidence="5" type="ORF">DMN91_004996</name>
    <name evidence="4" type="ORF">X777_06303</name>
</gene>
<evidence type="ECO:0000256" key="1">
    <source>
        <dbReference type="ARBA" id="ARBA00023136"/>
    </source>
</evidence>
<name>A0A026WDW9_OOCBI</name>
<dbReference type="Proteomes" id="UP000053097">
    <property type="component" value="Unassembled WGS sequence"/>
</dbReference>
<dbReference type="OrthoDB" id="10005898at2759"/>
<dbReference type="EMBL" id="QOIP01000005">
    <property type="protein sequence ID" value="RLU22718.1"/>
    <property type="molecule type" value="Genomic_DNA"/>
</dbReference>
<dbReference type="EMBL" id="KK107293">
    <property type="protein sequence ID" value="EZA53224.1"/>
    <property type="molecule type" value="Genomic_DNA"/>
</dbReference>
<evidence type="ECO:0000256" key="3">
    <source>
        <dbReference type="ARBA" id="ARBA00046271"/>
    </source>
</evidence>
<dbReference type="GO" id="GO:0005778">
    <property type="term" value="C:peroxisomal membrane"/>
    <property type="evidence" value="ECO:0007669"/>
    <property type="project" value="UniProtKB-SubCell"/>
</dbReference>
<reference evidence="4 6" key="1">
    <citation type="journal article" date="2014" name="Curr. Biol.">
        <title>The genome of the clonal raider ant Cerapachys biroi.</title>
        <authorList>
            <person name="Oxley P.R."/>
            <person name="Ji L."/>
            <person name="Fetter-Pruneda I."/>
            <person name="McKenzie S.K."/>
            <person name="Li C."/>
            <person name="Hu H."/>
            <person name="Zhang G."/>
            <person name="Kronauer D.J."/>
        </authorList>
    </citation>
    <scope>NUCLEOTIDE SEQUENCE [LARGE SCALE GENOMIC DNA]</scope>
</reference>
<sequence>MDFLSDYLETNSGRDKIFRLLSYTAKLTTVCTSSKDTERKLKTFGSQMSECRVMLRLLDDIPALQEIMSYGWGKQESDWLIRCCQLMQHAVGVVYAPIEHIAWAGQHKIVSITNDKWDLVTTIFWIISLQLSIVKSLRMLQGLQQRKTNLANNNSNKCMIEEINKKRLDVLLSCIRYTLDFVYAVHYLPPNVLWGGRFKTWQVGAFGTISSCIGLYQSFSSIQ</sequence>
<evidence type="ECO:0000313" key="6">
    <source>
        <dbReference type="Proteomes" id="UP000053097"/>
    </source>
</evidence>
<dbReference type="Proteomes" id="UP000279307">
    <property type="component" value="Chromosome 5"/>
</dbReference>